<protein>
    <recommendedName>
        <fullName evidence="3">Reverse transcriptase domain-containing protein</fullName>
    </recommendedName>
</protein>
<name>A0ABD3GYL9_9MARC</name>
<accession>A0ABD3GYL9</accession>
<dbReference type="PANTHER" id="PTHR33116">
    <property type="entry name" value="REVERSE TRANSCRIPTASE ZINC-BINDING DOMAIN-CONTAINING PROTEIN-RELATED-RELATED"/>
    <property type="match status" value="1"/>
</dbReference>
<reference evidence="1 2" key="1">
    <citation type="submission" date="2024-09" db="EMBL/GenBank/DDBJ databases">
        <title>Chromosome-scale assembly of Riccia sorocarpa.</title>
        <authorList>
            <person name="Paukszto L."/>
        </authorList>
    </citation>
    <scope>NUCLEOTIDE SEQUENCE [LARGE SCALE GENOMIC DNA]</scope>
    <source>
        <strain evidence="1">LP-2024</strain>
        <tissue evidence="1">Aerial parts of the thallus</tissue>
    </source>
</reference>
<evidence type="ECO:0000313" key="2">
    <source>
        <dbReference type="Proteomes" id="UP001633002"/>
    </source>
</evidence>
<organism evidence="1 2">
    <name type="scientific">Riccia sorocarpa</name>
    <dbReference type="NCBI Taxonomy" id="122646"/>
    <lineage>
        <taxon>Eukaryota</taxon>
        <taxon>Viridiplantae</taxon>
        <taxon>Streptophyta</taxon>
        <taxon>Embryophyta</taxon>
        <taxon>Marchantiophyta</taxon>
        <taxon>Marchantiopsida</taxon>
        <taxon>Marchantiidae</taxon>
        <taxon>Marchantiales</taxon>
        <taxon>Ricciaceae</taxon>
        <taxon>Riccia</taxon>
    </lineage>
</organism>
<keyword evidence="2" id="KW-1185">Reference proteome</keyword>
<dbReference type="EMBL" id="JBJQOH010000006">
    <property type="protein sequence ID" value="KAL3682234.1"/>
    <property type="molecule type" value="Genomic_DNA"/>
</dbReference>
<proteinExistence type="predicted"/>
<evidence type="ECO:0008006" key="3">
    <source>
        <dbReference type="Google" id="ProtNLM"/>
    </source>
</evidence>
<comment type="caution">
    <text evidence="1">The sequence shown here is derived from an EMBL/GenBank/DDBJ whole genome shotgun (WGS) entry which is preliminary data.</text>
</comment>
<dbReference type="AlphaFoldDB" id="A0ABD3GYL9"/>
<gene>
    <name evidence="1" type="ORF">R1sor_000256</name>
</gene>
<sequence>MPKEKSPGIDGVMVEILRLGWEFMKEDYFAVVQSFWDKKKLRGKDSKGVIKLIPKNERKHSHPSVYSAPQKWRPITLLTMIYKIIAKIMAVIAQEVIFVKLDFMIAYDMVVHGFLWDTLDVMGMGEESVDRIKGLIEGTSEVHINGICITAEEKQFESLKEVIREFESASGACLNLQKSILMQLTRTATSMDETAITREIVQKLVKKLKHWSNRLLSWPAKTILLKHVLAAKPLYQLMLVDMCKDGLEELERLWRNFLWGWNEERNPRHALIAWQRIAQEKKNGGLGWTSFKVMADALHVRLVGKILEGRDTEWIHLAYSFILRTLRRGAYQRECRQWTIPECLLLLPLTKIEGSPTLTRILGSWHRARERLRWVNEIGEVDRRMTMLQIKALRQISRGRGVSSLMGGRLKNGEEH</sequence>
<dbReference type="Proteomes" id="UP001633002">
    <property type="component" value="Unassembled WGS sequence"/>
</dbReference>
<evidence type="ECO:0000313" key="1">
    <source>
        <dbReference type="EMBL" id="KAL3682234.1"/>
    </source>
</evidence>
<dbReference type="PANTHER" id="PTHR33116:SF78">
    <property type="entry name" value="OS12G0587133 PROTEIN"/>
    <property type="match status" value="1"/>
</dbReference>